<dbReference type="InterPro" id="IPR055302">
    <property type="entry name" value="F-box_dom-containing"/>
</dbReference>
<feature type="non-terminal residue" evidence="3">
    <location>
        <position position="1"/>
    </location>
</feature>
<evidence type="ECO:0000259" key="2">
    <source>
        <dbReference type="Pfam" id="PF24758"/>
    </source>
</evidence>
<dbReference type="SUPFAM" id="SSF52047">
    <property type="entry name" value="RNI-like"/>
    <property type="match status" value="1"/>
</dbReference>
<evidence type="ECO:0000259" key="1">
    <source>
        <dbReference type="Pfam" id="PF08387"/>
    </source>
</evidence>
<reference evidence="3 4" key="1">
    <citation type="journal article" date="2019" name="Sci. Rep.">
        <title>A high-quality genome of Eragrostis curvula grass provides insights into Poaceae evolution and supports new strategies to enhance forage quality.</title>
        <authorList>
            <person name="Carballo J."/>
            <person name="Santos B.A.C.M."/>
            <person name="Zappacosta D."/>
            <person name="Garbus I."/>
            <person name="Selva J.P."/>
            <person name="Gallo C.A."/>
            <person name="Diaz A."/>
            <person name="Albertini E."/>
            <person name="Caccamo M."/>
            <person name="Echenique V."/>
        </authorList>
    </citation>
    <scope>NUCLEOTIDE SEQUENCE [LARGE SCALE GENOMIC DNA]</scope>
    <source>
        <strain evidence="4">cv. Victoria</strain>
        <tissue evidence="3">Leaf</tissue>
    </source>
</reference>
<dbReference type="EMBL" id="RWGY01000004">
    <property type="protein sequence ID" value="TVU46805.1"/>
    <property type="molecule type" value="Genomic_DNA"/>
</dbReference>
<proteinExistence type="predicted"/>
<dbReference type="Proteomes" id="UP000324897">
    <property type="component" value="Chromosome 5"/>
</dbReference>
<dbReference type="Gramene" id="TVU46805">
    <property type="protein sequence ID" value="TVU46805"/>
    <property type="gene ID" value="EJB05_06370"/>
</dbReference>
<sequence length="454" mass="50833">MAWAWTASALSQTRSWARSSPSCPLRTARAPRFSPLAGATSLNLDCRGLPDNDDHHNLLAAVISRVLSAHPGPCRLFAVPAHHLIRDDDDRAAAAVDAWLRSPALDNLQEIDFYGLRPPWFLRLRQPSSAALPPPPPPASAFRRFSATLRAATIGPCYISDGLAFGFPRLQQLALQQVCISDSSLHGIVSACPALEHLFLRHSYGFRRVRVNSGSLVSVGAIVDSIGLRRGSLVEVVVEDAPRLQRLLFSQRIDFGLKVSVVSAPRLHTLGSLCDFFGDSSFEFGSTTFQGFRAVSLMTVLQNVKNLAVASFHLNLDMVLDLMKCFPCLDKLYIKLSVTGSKNRWRRKHVQFIRGYDIRLKTLVFEGYRGIKSQVNFVSFFLVNARELEVMRLEVGEKCSEEFSAEQRTMLQMETRASIRARLEFYTKKCRCHRLHIEHVRDLSSIADPFECTC</sequence>
<evidence type="ECO:0000313" key="4">
    <source>
        <dbReference type="Proteomes" id="UP000324897"/>
    </source>
</evidence>
<dbReference type="InterPro" id="IPR006566">
    <property type="entry name" value="FBD"/>
</dbReference>
<dbReference type="PANTHER" id="PTHR32141:SF123">
    <property type="entry name" value="F-BOX DOMAIN-CONTAINING PROTEIN"/>
    <property type="match status" value="1"/>
</dbReference>
<dbReference type="InterPro" id="IPR032675">
    <property type="entry name" value="LRR_dom_sf"/>
</dbReference>
<evidence type="ECO:0000313" key="3">
    <source>
        <dbReference type="EMBL" id="TVU46805.1"/>
    </source>
</evidence>
<keyword evidence="4" id="KW-1185">Reference proteome</keyword>
<gene>
    <name evidence="3" type="ORF">EJB05_06370</name>
</gene>
<feature type="domain" description="F-box/LRR-repeat protein 15/At3g58940/PEG3-like LRR" evidence="2">
    <location>
        <begin position="96"/>
        <end position="334"/>
    </location>
</feature>
<dbReference type="AlphaFoldDB" id="A0A5J9WFS5"/>
<organism evidence="3 4">
    <name type="scientific">Eragrostis curvula</name>
    <name type="common">weeping love grass</name>
    <dbReference type="NCBI Taxonomy" id="38414"/>
    <lineage>
        <taxon>Eukaryota</taxon>
        <taxon>Viridiplantae</taxon>
        <taxon>Streptophyta</taxon>
        <taxon>Embryophyta</taxon>
        <taxon>Tracheophyta</taxon>
        <taxon>Spermatophyta</taxon>
        <taxon>Magnoliopsida</taxon>
        <taxon>Liliopsida</taxon>
        <taxon>Poales</taxon>
        <taxon>Poaceae</taxon>
        <taxon>PACMAD clade</taxon>
        <taxon>Chloridoideae</taxon>
        <taxon>Eragrostideae</taxon>
        <taxon>Eragrostidinae</taxon>
        <taxon>Eragrostis</taxon>
    </lineage>
</organism>
<feature type="domain" description="FBD" evidence="1">
    <location>
        <begin position="359"/>
        <end position="392"/>
    </location>
</feature>
<dbReference type="PANTHER" id="PTHR32141">
    <property type="match status" value="1"/>
</dbReference>
<dbReference type="Pfam" id="PF24758">
    <property type="entry name" value="LRR_At5g56370"/>
    <property type="match status" value="1"/>
</dbReference>
<name>A0A5J9WFS5_9POAL</name>
<dbReference type="Pfam" id="PF08387">
    <property type="entry name" value="FBD"/>
    <property type="match status" value="1"/>
</dbReference>
<dbReference type="Gene3D" id="3.80.10.10">
    <property type="entry name" value="Ribonuclease Inhibitor"/>
    <property type="match status" value="1"/>
</dbReference>
<accession>A0A5J9WFS5</accession>
<dbReference type="InterPro" id="IPR055411">
    <property type="entry name" value="LRR_FXL15/At3g58940/PEG3-like"/>
</dbReference>
<comment type="caution">
    <text evidence="3">The sequence shown here is derived from an EMBL/GenBank/DDBJ whole genome shotgun (WGS) entry which is preliminary data.</text>
</comment>
<protein>
    <submittedName>
        <fullName evidence="3">Uncharacterized protein</fullName>
    </submittedName>
</protein>